<feature type="compositionally biased region" description="Low complexity" evidence="2">
    <location>
        <begin position="269"/>
        <end position="280"/>
    </location>
</feature>
<feature type="compositionally biased region" description="Polar residues" evidence="2">
    <location>
        <begin position="1"/>
        <end position="10"/>
    </location>
</feature>
<comment type="caution">
    <text evidence="3">The sequence shown here is derived from an EMBL/GenBank/DDBJ whole genome shotgun (WGS) entry which is preliminary data.</text>
</comment>
<proteinExistence type="predicted"/>
<evidence type="ECO:0000313" key="4">
    <source>
        <dbReference type="Proteomes" id="UP000242180"/>
    </source>
</evidence>
<feature type="compositionally biased region" description="Basic and acidic residues" evidence="2">
    <location>
        <begin position="40"/>
        <end position="52"/>
    </location>
</feature>
<evidence type="ECO:0000256" key="1">
    <source>
        <dbReference type="SAM" id="Coils"/>
    </source>
</evidence>
<evidence type="ECO:0000313" key="3">
    <source>
        <dbReference type="EMBL" id="ORY89203.1"/>
    </source>
</evidence>
<reference evidence="3 4" key="1">
    <citation type="submission" date="2016-07" db="EMBL/GenBank/DDBJ databases">
        <title>Pervasive Adenine N6-methylation of Active Genes in Fungi.</title>
        <authorList>
            <consortium name="DOE Joint Genome Institute"/>
            <person name="Mondo S.J."/>
            <person name="Dannebaum R.O."/>
            <person name="Kuo R.C."/>
            <person name="Labutti K."/>
            <person name="Haridas S."/>
            <person name="Kuo A."/>
            <person name="Salamov A."/>
            <person name="Ahrendt S.R."/>
            <person name="Lipzen A."/>
            <person name="Sullivan W."/>
            <person name="Andreopoulos W.B."/>
            <person name="Clum A."/>
            <person name="Lindquist E."/>
            <person name="Daum C."/>
            <person name="Ramamoorthy G.K."/>
            <person name="Gryganskyi A."/>
            <person name="Culley D."/>
            <person name="Magnuson J.K."/>
            <person name="James T.Y."/>
            <person name="O'Malley M.A."/>
            <person name="Stajich J.E."/>
            <person name="Spatafora J.W."/>
            <person name="Visel A."/>
            <person name="Grigoriev I.V."/>
        </authorList>
    </citation>
    <scope>NUCLEOTIDE SEQUENCE [LARGE SCALE GENOMIC DNA]</scope>
    <source>
        <strain evidence="3 4">NRRL 2496</strain>
    </source>
</reference>
<accession>A0A1X2GYX9</accession>
<gene>
    <name evidence="3" type="ORF">BCR43DRAFT_519382</name>
</gene>
<feature type="region of interest" description="Disordered" evidence="2">
    <location>
        <begin position="138"/>
        <end position="161"/>
    </location>
</feature>
<keyword evidence="1" id="KW-0175">Coiled coil</keyword>
<feature type="coiled-coil region" evidence="1">
    <location>
        <begin position="172"/>
        <end position="199"/>
    </location>
</feature>
<name>A0A1X2GYX9_SYNRA</name>
<keyword evidence="4" id="KW-1185">Reference proteome</keyword>
<dbReference type="EMBL" id="MCGN01000017">
    <property type="protein sequence ID" value="ORY89203.1"/>
    <property type="molecule type" value="Genomic_DNA"/>
</dbReference>
<organism evidence="3 4">
    <name type="scientific">Syncephalastrum racemosum</name>
    <name type="common">Filamentous fungus</name>
    <dbReference type="NCBI Taxonomy" id="13706"/>
    <lineage>
        <taxon>Eukaryota</taxon>
        <taxon>Fungi</taxon>
        <taxon>Fungi incertae sedis</taxon>
        <taxon>Mucoromycota</taxon>
        <taxon>Mucoromycotina</taxon>
        <taxon>Mucoromycetes</taxon>
        <taxon>Mucorales</taxon>
        <taxon>Syncephalastraceae</taxon>
        <taxon>Syncephalastrum</taxon>
    </lineage>
</organism>
<protein>
    <submittedName>
        <fullName evidence="3">Uncharacterized protein</fullName>
    </submittedName>
</protein>
<dbReference type="Proteomes" id="UP000242180">
    <property type="component" value="Unassembled WGS sequence"/>
</dbReference>
<dbReference type="AlphaFoldDB" id="A0A1X2GYX9"/>
<sequence>MNNNNESSPPTEVPKTLPNPSQTIPAGSPRPTVAPVRVSTRLEAKKAQKEAATENTPGPDNNIVAMAKQLPKKVTLGAAMAAYAMHTKTKLPPAPKLAPAIRKEPEQQQQELRGLFGPLAIFQNGDAPWKKQKFFANSEPRLPPAATSPPDLNFGATAMPQPNVNTDFEAFRQQVADQLARLKAENVSLRQELDQLRSLMTMSALPQALTTDQKNQKNKKIKKIQKPEHNQPTAPKRAPPPAPVPQSTWATVASKKKADRTPHSPHQIPTNTTTAPNNKPIRNRPSKAQAIRALQESAGPSKYTYVVRVQGDSNGGKG</sequence>
<feature type="region of interest" description="Disordered" evidence="2">
    <location>
        <begin position="207"/>
        <end position="289"/>
    </location>
</feature>
<evidence type="ECO:0000256" key="2">
    <source>
        <dbReference type="SAM" id="MobiDB-lite"/>
    </source>
</evidence>
<dbReference type="InParanoid" id="A0A1X2GYX9"/>
<feature type="region of interest" description="Disordered" evidence="2">
    <location>
        <begin position="1"/>
        <end position="63"/>
    </location>
</feature>